<feature type="compositionally biased region" description="Basic and acidic residues" evidence="1">
    <location>
        <begin position="428"/>
        <end position="442"/>
    </location>
</feature>
<keyword evidence="2" id="KW-0812">Transmembrane</keyword>
<protein>
    <submittedName>
        <fullName evidence="3">Uncharacterized protein</fullName>
    </submittedName>
</protein>
<feature type="compositionally biased region" description="Low complexity" evidence="1">
    <location>
        <begin position="155"/>
        <end position="176"/>
    </location>
</feature>
<feature type="region of interest" description="Disordered" evidence="1">
    <location>
        <begin position="226"/>
        <end position="252"/>
    </location>
</feature>
<feature type="compositionally biased region" description="Acidic residues" evidence="1">
    <location>
        <begin position="109"/>
        <end position="125"/>
    </location>
</feature>
<organism evidence="3 4">
    <name type="scientific">Rhipicephalus microplus</name>
    <name type="common">Cattle tick</name>
    <name type="synonym">Boophilus microplus</name>
    <dbReference type="NCBI Taxonomy" id="6941"/>
    <lineage>
        <taxon>Eukaryota</taxon>
        <taxon>Metazoa</taxon>
        <taxon>Ecdysozoa</taxon>
        <taxon>Arthropoda</taxon>
        <taxon>Chelicerata</taxon>
        <taxon>Arachnida</taxon>
        <taxon>Acari</taxon>
        <taxon>Parasitiformes</taxon>
        <taxon>Ixodida</taxon>
        <taxon>Ixodoidea</taxon>
        <taxon>Ixodidae</taxon>
        <taxon>Rhipicephalinae</taxon>
        <taxon>Rhipicephalus</taxon>
        <taxon>Boophilus</taxon>
    </lineage>
</organism>
<evidence type="ECO:0000313" key="4">
    <source>
        <dbReference type="Proteomes" id="UP000821866"/>
    </source>
</evidence>
<sequence>MSSDVSLSSGGESWPPEKSTHRQLSISWIQVITGFVQLYCVMCHCVFLMLIAVWMVVKEVSRRVYVLWASWYSDFKEKRAATLPFLIGAIHMKIVSKFVPQIEPHVEPEVPEDTDDTGEAQDASDENEHSSDNQSEVVDVVENKAEECCSSAPTVSASTSGVCSSSSPPDSRVTDVIPSESSASLDTPLHNNQLDHQLSKRAPCSISAVVEDKYACGINRSTSSSPLSIEDLDDSSDDDDVNGFEERCRSNSKQPDAANVSCTGSWKLKSAFQRASCKSSEIQSCFTKPKSPVAQPPCPEKSKFSLGPVISNLRRVCSRTLSVINKELTECMSPQSHKSRGKKTETPVRDTSQVAASHEVHCQPQLDANGHTSKDLSVPEQRTSVQSSWNDVCSSDTPASSDSMGEMHRGLLDSFSEADSSEFPNRQSADRPFGDTAPEKETTPFIGDVGRADGNFEKGNSSWTTQTSQSNAFFDGQGVEANAFGTVFQTDSNSAGWEF</sequence>
<dbReference type="Proteomes" id="UP000821866">
    <property type="component" value="Chromosome 6"/>
</dbReference>
<feature type="region of interest" description="Disordered" evidence="1">
    <location>
        <begin position="332"/>
        <end position="469"/>
    </location>
</feature>
<feature type="compositionally biased region" description="Polar residues" evidence="1">
    <location>
        <begin position="380"/>
        <end position="403"/>
    </location>
</feature>
<feature type="region of interest" description="Disordered" evidence="1">
    <location>
        <begin position="107"/>
        <end position="135"/>
    </location>
</feature>
<keyword evidence="4" id="KW-1185">Reference proteome</keyword>
<gene>
    <name evidence="3" type="ORF">HPB51_016651</name>
</gene>
<keyword evidence="2" id="KW-1133">Transmembrane helix</keyword>
<feature type="compositionally biased region" description="Polar residues" evidence="1">
    <location>
        <begin position="179"/>
        <end position="190"/>
    </location>
</feature>
<reference evidence="3" key="1">
    <citation type="journal article" date="2020" name="Cell">
        <title>Large-Scale Comparative Analyses of Tick Genomes Elucidate Their Genetic Diversity and Vector Capacities.</title>
        <authorList>
            <consortium name="Tick Genome and Microbiome Consortium (TIGMIC)"/>
            <person name="Jia N."/>
            <person name="Wang J."/>
            <person name="Shi W."/>
            <person name="Du L."/>
            <person name="Sun Y."/>
            <person name="Zhan W."/>
            <person name="Jiang J.F."/>
            <person name="Wang Q."/>
            <person name="Zhang B."/>
            <person name="Ji P."/>
            <person name="Bell-Sakyi L."/>
            <person name="Cui X.M."/>
            <person name="Yuan T.T."/>
            <person name="Jiang B.G."/>
            <person name="Yang W.F."/>
            <person name="Lam T.T."/>
            <person name="Chang Q.C."/>
            <person name="Ding S.J."/>
            <person name="Wang X.J."/>
            <person name="Zhu J.G."/>
            <person name="Ruan X.D."/>
            <person name="Zhao L."/>
            <person name="Wei J.T."/>
            <person name="Ye R.Z."/>
            <person name="Que T.C."/>
            <person name="Du C.H."/>
            <person name="Zhou Y.H."/>
            <person name="Cheng J.X."/>
            <person name="Dai P.F."/>
            <person name="Guo W.B."/>
            <person name="Han X.H."/>
            <person name="Huang E.J."/>
            <person name="Li L.F."/>
            <person name="Wei W."/>
            <person name="Gao Y.C."/>
            <person name="Liu J.Z."/>
            <person name="Shao H.Z."/>
            <person name="Wang X."/>
            <person name="Wang C.C."/>
            <person name="Yang T.C."/>
            <person name="Huo Q.B."/>
            <person name="Li W."/>
            <person name="Chen H.Y."/>
            <person name="Chen S.E."/>
            <person name="Zhou L.G."/>
            <person name="Ni X.B."/>
            <person name="Tian J.H."/>
            <person name="Sheng Y."/>
            <person name="Liu T."/>
            <person name="Pan Y.S."/>
            <person name="Xia L.Y."/>
            <person name="Li J."/>
            <person name="Zhao F."/>
            <person name="Cao W.C."/>
        </authorList>
    </citation>
    <scope>NUCLEOTIDE SEQUENCE</scope>
    <source>
        <strain evidence="3">Rmic-2018</strain>
    </source>
</reference>
<feature type="compositionally biased region" description="Acidic residues" evidence="1">
    <location>
        <begin position="230"/>
        <end position="243"/>
    </location>
</feature>
<feature type="transmembrane region" description="Helical" evidence="2">
    <location>
        <begin position="28"/>
        <end position="57"/>
    </location>
</feature>
<evidence type="ECO:0000256" key="1">
    <source>
        <dbReference type="SAM" id="MobiDB-lite"/>
    </source>
</evidence>
<evidence type="ECO:0000256" key="2">
    <source>
        <dbReference type="SAM" id="Phobius"/>
    </source>
</evidence>
<keyword evidence="2" id="KW-0472">Membrane</keyword>
<comment type="caution">
    <text evidence="3">The sequence shown here is derived from an EMBL/GenBank/DDBJ whole genome shotgun (WGS) entry which is preliminary data.</text>
</comment>
<dbReference type="AlphaFoldDB" id="A0A9J6DNW9"/>
<reference evidence="3" key="2">
    <citation type="submission" date="2021-09" db="EMBL/GenBank/DDBJ databases">
        <authorList>
            <person name="Jia N."/>
            <person name="Wang J."/>
            <person name="Shi W."/>
            <person name="Du L."/>
            <person name="Sun Y."/>
            <person name="Zhan W."/>
            <person name="Jiang J."/>
            <person name="Wang Q."/>
            <person name="Zhang B."/>
            <person name="Ji P."/>
            <person name="Sakyi L.B."/>
            <person name="Cui X."/>
            <person name="Yuan T."/>
            <person name="Jiang B."/>
            <person name="Yang W."/>
            <person name="Lam T.T.-Y."/>
            <person name="Chang Q."/>
            <person name="Ding S."/>
            <person name="Wang X."/>
            <person name="Zhu J."/>
            <person name="Ruan X."/>
            <person name="Zhao L."/>
            <person name="Wei J."/>
            <person name="Que T."/>
            <person name="Du C."/>
            <person name="Cheng J."/>
            <person name="Dai P."/>
            <person name="Han X."/>
            <person name="Huang E."/>
            <person name="Gao Y."/>
            <person name="Liu J."/>
            <person name="Shao H."/>
            <person name="Ye R."/>
            <person name="Li L."/>
            <person name="Wei W."/>
            <person name="Wang X."/>
            <person name="Wang C."/>
            <person name="Huo Q."/>
            <person name="Li W."/>
            <person name="Guo W."/>
            <person name="Chen H."/>
            <person name="Chen S."/>
            <person name="Zhou L."/>
            <person name="Zhou L."/>
            <person name="Ni X."/>
            <person name="Tian J."/>
            <person name="Zhou Y."/>
            <person name="Sheng Y."/>
            <person name="Liu T."/>
            <person name="Pan Y."/>
            <person name="Xia L."/>
            <person name="Li J."/>
            <person name="Zhao F."/>
            <person name="Cao W."/>
        </authorList>
    </citation>
    <scope>NUCLEOTIDE SEQUENCE</scope>
    <source>
        <strain evidence="3">Rmic-2018</strain>
        <tissue evidence="3">Larvae</tissue>
    </source>
</reference>
<accession>A0A9J6DNW9</accession>
<proteinExistence type="predicted"/>
<dbReference type="EMBL" id="JABSTU010000008">
    <property type="protein sequence ID" value="KAH8023756.1"/>
    <property type="molecule type" value="Genomic_DNA"/>
</dbReference>
<evidence type="ECO:0000313" key="3">
    <source>
        <dbReference type="EMBL" id="KAH8023756.1"/>
    </source>
</evidence>
<name>A0A9J6DNW9_RHIMP</name>
<feature type="region of interest" description="Disordered" evidence="1">
    <location>
        <begin position="151"/>
        <end position="190"/>
    </location>
</feature>